<dbReference type="PIRSF" id="PIRSF004681">
    <property type="entry name" value="UCP004681"/>
    <property type="match status" value="1"/>
</dbReference>
<dbReference type="AlphaFoldDB" id="A0A133VKL9"/>
<comment type="caution">
    <text evidence="2">The sequence shown here is derived from an EMBL/GenBank/DDBJ whole genome shotgun (WGS) entry which is preliminary data.</text>
</comment>
<dbReference type="PATRIC" id="fig|1698283.3.peg.76"/>
<proteinExistence type="inferred from homology"/>
<dbReference type="PANTHER" id="PTHR30615:SF8">
    <property type="entry name" value="UPF0047 PROTEIN C4A8.02C"/>
    <property type="match status" value="1"/>
</dbReference>
<dbReference type="Gene3D" id="2.60.120.460">
    <property type="entry name" value="YjbQ-like"/>
    <property type="match status" value="1"/>
</dbReference>
<dbReference type="NCBIfam" id="TIGR00149">
    <property type="entry name" value="TIGR00149_YjbQ"/>
    <property type="match status" value="1"/>
</dbReference>
<dbReference type="Pfam" id="PF01894">
    <property type="entry name" value="YjbQ"/>
    <property type="match status" value="1"/>
</dbReference>
<reference evidence="2 3" key="1">
    <citation type="journal article" date="2016" name="Sci. Rep.">
        <title>Metabolic traits of an uncultured archaeal lineage -MSBL1- from brine pools of the Red Sea.</title>
        <authorList>
            <person name="Mwirichia R."/>
            <person name="Alam I."/>
            <person name="Rashid M."/>
            <person name="Vinu M."/>
            <person name="Ba-Alawi W."/>
            <person name="Anthony Kamau A."/>
            <person name="Kamanda Ngugi D."/>
            <person name="Goker M."/>
            <person name="Klenk H.P."/>
            <person name="Bajic V."/>
            <person name="Stingl U."/>
        </authorList>
    </citation>
    <scope>NUCLEOTIDE SEQUENCE [LARGE SCALE GENOMIC DNA]</scope>
    <source>
        <strain evidence="2">SCGC-AAA382K21</strain>
    </source>
</reference>
<dbReference type="InterPro" id="IPR001602">
    <property type="entry name" value="UPF0047_YjbQ-like"/>
</dbReference>
<evidence type="ECO:0000256" key="1">
    <source>
        <dbReference type="ARBA" id="ARBA00005534"/>
    </source>
</evidence>
<protein>
    <recommendedName>
        <fullName evidence="4">Secondary thiamine-phosphate synthase enzyme</fullName>
    </recommendedName>
</protein>
<dbReference type="EMBL" id="LHYH01000018">
    <property type="protein sequence ID" value="KXB06950.1"/>
    <property type="molecule type" value="Genomic_DNA"/>
</dbReference>
<dbReference type="InterPro" id="IPR035917">
    <property type="entry name" value="YjbQ-like_sf"/>
</dbReference>
<comment type="similarity">
    <text evidence="1">Belongs to the UPF0047 family.</text>
</comment>
<accession>A0A133VKL9</accession>
<dbReference type="SUPFAM" id="SSF111038">
    <property type="entry name" value="YjbQ-like"/>
    <property type="match status" value="1"/>
</dbReference>
<gene>
    <name evidence="2" type="ORF">AKJ54_00945</name>
</gene>
<dbReference type="PANTHER" id="PTHR30615">
    <property type="entry name" value="UNCHARACTERIZED PROTEIN YJBQ-RELATED"/>
    <property type="match status" value="1"/>
</dbReference>
<organism evidence="2 3">
    <name type="scientific">candidate division MSBL1 archaeon SCGC-AAA382K21</name>
    <dbReference type="NCBI Taxonomy" id="1698283"/>
    <lineage>
        <taxon>Archaea</taxon>
        <taxon>Methanobacteriati</taxon>
        <taxon>Methanobacteriota</taxon>
        <taxon>candidate division MSBL1</taxon>
    </lineage>
</organism>
<evidence type="ECO:0000313" key="2">
    <source>
        <dbReference type="EMBL" id="KXB06950.1"/>
    </source>
</evidence>
<dbReference type="Proteomes" id="UP000070504">
    <property type="component" value="Unassembled WGS sequence"/>
</dbReference>
<keyword evidence="3" id="KW-1185">Reference proteome</keyword>
<name>A0A133VKL9_9EURY</name>
<sequence>MEVKLSSKRRNQFIDIYSKVEQIVRDSGVKSGECFVFCPHTTAAITINEGVDPDVQDDLLDALERIVPDIEFRHSEGNSDAHLKSSLIGASEVIFFENGKLKLGKWQKIFFCEFDGPRSRRIWVKVTEWT</sequence>
<evidence type="ECO:0008006" key="4">
    <source>
        <dbReference type="Google" id="ProtNLM"/>
    </source>
</evidence>
<evidence type="ECO:0000313" key="3">
    <source>
        <dbReference type="Proteomes" id="UP000070504"/>
    </source>
</evidence>